<evidence type="ECO:0000313" key="1">
    <source>
        <dbReference type="EMBL" id="DAD96439.1"/>
    </source>
</evidence>
<keyword evidence="1" id="KW-0378">Hydrolase</keyword>
<dbReference type="GO" id="GO:0004386">
    <property type="term" value="F:helicase activity"/>
    <property type="evidence" value="ECO:0007669"/>
    <property type="project" value="UniProtKB-KW"/>
</dbReference>
<reference evidence="1" key="1">
    <citation type="journal article" date="2021" name="Proc. Natl. Acad. Sci. U.S.A.">
        <title>A Catalog of Tens of Thousands of Viruses from Human Metagenomes Reveals Hidden Associations with Chronic Diseases.</title>
        <authorList>
            <person name="Tisza M.J."/>
            <person name="Buck C.B."/>
        </authorList>
    </citation>
    <scope>NUCLEOTIDE SEQUENCE</scope>
    <source>
        <strain evidence="1">Ctj3P51</strain>
    </source>
</reference>
<sequence length="30" mass="3673">MPNWIFVFPNCLIIFQIRQNEFFSLIIKSN</sequence>
<proteinExistence type="predicted"/>
<dbReference type="EMBL" id="BK015217">
    <property type="protein sequence ID" value="DAD96439.1"/>
    <property type="molecule type" value="Genomic_DNA"/>
</dbReference>
<organism evidence="1">
    <name type="scientific">Myoviridae sp. ctj3P51</name>
    <dbReference type="NCBI Taxonomy" id="2826687"/>
    <lineage>
        <taxon>Viruses</taxon>
        <taxon>Duplodnaviria</taxon>
        <taxon>Heunggongvirae</taxon>
        <taxon>Uroviricota</taxon>
        <taxon>Caudoviricetes</taxon>
    </lineage>
</organism>
<accession>A0A8S5NPZ1</accession>
<keyword evidence="1" id="KW-0347">Helicase</keyword>
<protein>
    <submittedName>
        <fullName evidence="1">II RNA helicase NPH-II</fullName>
    </submittedName>
</protein>
<keyword evidence="1" id="KW-0067">ATP-binding</keyword>
<name>A0A8S5NPZ1_9CAUD</name>
<keyword evidence="1" id="KW-0547">Nucleotide-binding</keyword>